<dbReference type="Gramene" id="KCW63498">
    <property type="protein sequence ID" value="KCW63498"/>
    <property type="gene ID" value="EUGRSUZ_G01128"/>
</dbReference>
<dbReference type="InParanoid" id="A0A059BBM2"/>
<reference evidence="1" key="1">
    <citation type="submission" date="2013-07" db="EMBL/GenBank/DDBJ databases">
        <title>The genome of Eucalyptus grandis.</title>
        <authorList>
            <person name="Schmutz J."/>
            <person name="Hayes R."/>
            <person name="Myburg A."/>
            <person name="Tuskan G."/>
            <person name="Grattapaglia D."/>
            <person name="Rokhsar D.S."/>
        </authorList>
    </citation>
    <scope>NUCLEOTIDE SEQUENCE</scope>
    <source>
        <tissue evidence="1">Leaf extractions</tissue>
    </source>
</reference>
<evidence type="ECO:0000313" key="1">
    <source>
        <dbReference type="EMBL" id="KCW63498.1"/>
    </source>
</evidence>
<accession>A0A059BBM2</accession>
<sequence>MPLFLPVFIAYISPFIKKKCITYCSASATFSHHHLNLSQYVSGFSLCFCLHLHVFPSSSSLFFPLTPLLVMAIFNAFPLTDHFHSPSPSDVHVHFATLSSCPLTIRAHHRTSLPMFVTKKQEIISNDWCEGRTTVILENTEPEYEWQRQLH</sequence>
<gene>
    <name evidence="1" type="ORF">EUGRSUZ_G01128</name>
</gene>
<dbReference type="EMBL" id="KK198759">
    <property type="protein sequence ID" value="KCW63498.1"/>
    <property type="molecule type" value="Genomic_DNA"/>
</dbReference>
<proteinExistence type="predicted"/>
<name>A0A059BBM2_EUCGR</name>
<dbReference type="AlphaFoldDB" id="A0A059BBM2"/>
<protein>
    <submittedName>
        <fullName evidence="1">Uncharacterized protein</fullName>
    </submittedName>
</protein>
<organism evidence="1">
    <name type="scientific">Eucalyptus grandis</name>
    <name type="common">Flooded gum</name>
    <dbReference type="NCBI Taxonomy" id="71139"/>
    <lineage>
        <taxon>Eukaryota</taxon>
        <taxon>Viridiplantae</taxon>
        <taxon>Streptophyta</taxon>
        <taxon>Embryophyta</taxon>
        <taxon>Tracheophyta</taxon>
        <taxon>Spermatophyta</taxon>
        <taxon>Magnoliopsida</taxon>
        <taxon>eudicotyledons</taxon>
        <taxon>Gunneridae</taxon>
        <taxon>Pentapetalae</taxon>
        <taxon>rosids</taxon>
        <taxon>malvids</taxon>
        <taxon>Myrtales</taxon>
        <taxon>Myrtaceae</taxon>
        <taxon>Myrtoideae</taxon>
        <taxon>Eucalypteae</taxon>
        <taxon>Eucalyptus</taxon>
    </lineage>
</organism>